<reference evidence="1" key="1">
    <citation type="submission" date="2023-03" db="EMBL/GenBank/DDBJ databases">
        <title>Massive genome expansion in bonnet fungi (Mycena s.s.) driven by repeated elements and novel gene families across ecological guilds.</title>
        <authorList>
            <consortium name="Lawrence Berkeley National Laboratory"/>
            <person name="Harder C.B."/>
            <person name="Miyauchi S."/>
            <person name="Viragh M."/>
            <person name="Kuo A."/>
            <person name="Thoen E."/>
            <person name="Andreopoulos B."/>
            <person name="Lu D."/>
            <person name="Skrede I."/>
            <person name="Drula E."/>
            <person name="Henrissat B."/>
            <person name="Morin E."/>
            <person name="Kohler A."/>
            <person name="Barry K."/>
            <person name="LaButti K."/>
            <person name="Morin E."/>
            <person name="Salamov A."/>
            <person name="Lipzen A."/>
            <person name="Mereny Z."/>
            <person name="Hegedus B."/>
            <person name="Baldrian P."/>
            <person name="Stursova M."/>
            <person name="Weitz H."/>
            <person name="Taylor A."/>
            <person name="Grigoriev I.V."/>
            <person name="Nagy L.G."/>
            <person name="Martin F."/>
            <person name="Kauserud H."/>
        </authorList>
    </citation>
    <scope>NUCLEOTIDE SEQUENCE</scope>
    <source>
        <strain evidence="1">CBHHK067</strain>
    </source>
</reference>
<dbReference type="EMBL" id="JARKIE010000349">
    <property type="protein sequence ID" value="KAJ7652301.1"/>
    <property type="molecule type" value="Genomic_DNA"/>
</dbReference>
<dbReference type="AlphaFoldDB" id="A0AAD7FZU0"/>
<comment type="caution">
    <text evidence="1">The sequence shown here is derived from an EMBL/GenBank/DDBJ whole genome shotgun (WGS) entry which is preliminary data.</text>
</comment>
<protein>
    <submittedName>
        <fullName evidence="1">Uncharacterized protein</fullName>
    </submittedName>
</protein>
<gene>
    <name evidence="1" type="ORF">B0H17DRAFT_1147426</name>
</gene>
<dbReference type="Proteomes" id="UP001221757">
    <property type="component" value="Unassembled WGS sequence"/>
</dbReference>
<keyword evidence="2" id="KW-1185">Reference proteome</keyword>
<evidence type="ECO:0000313" key="1">
    <source>
        <dbReference type="EMBL" id="KAJ7652301.1"/>
    </source>
</evidence>
<name>A0AAD7FZU0_MYCRO</name>
<accession>A0AAD7FZU0</accession>
<organism evidence="1 2">
    <name type="scientific">Mycena rosella</name>
    <name type="common">Pink bonnet</name>
    <name type="synonym">Agaricus rosellus</name>
    <dbReference type="NCBI Taxonomy" id="1033263"/>
    <lineage>
        <taxon>Eukaryota</taxon>
        <taxon>Fungi</taxon>
        <taxon>Dikarya</taxon>
        <taxon>Basidiomycota</taxon>
        <taxon>Agaricomycotina</taxon>
        <taxon>Agaricomycetes</taxon>
        <taxon>Agaricomycetidae</taxon>
        <taxon>Agaricales</taxon>
        <taxon>Marasmiineae</taxon>
        <taxon>Mycenaceae</taxon>
        <taxon>Mycena</taxon>
    </lineage>
</organism>
<evidence type="ECO:0000313" key="2">
    <source>
        <dbReference type="Proteomes" id="UP001221757"/>
    </source>
</evidence>
<proteinExistence type="predicted"/>
<sequence length="249" mass="27768">MRWEAGQTGKLGTWYITLRHIFRSKILYPEDVEGPHKSLFNQGLALSAQNYSYVADFASLAPLRWAMLPLRGAQRSFRGVHTSLSHVFWYFIDFTTFALASLTAKCRFHNADNPNVGFSAAIPRSGLAGSDHMGALYIIINSKPGEMAANHAFCRVPSERERSRFLRLFQIFRKVTRTGTAISRFTGIVSVMLSICRMSYTVPALLAVTTDYVPLSPTLENTKLCYDHLPLRCTPEGTGYTGVASSNSQ</sequence>